<proteinExistence type="predicted"/>
<dbReference type="EMBL" id="CAJHJT010000034">
    <property type="protein sequence ID" value="CAD7002592.1"/>
    <property type="molecule type" value="Genomic_DNA"/>
</dbReference>
<protein>
    <submittedName>
        <fullName evidence="1">(Mediterranean fruit fly) hypothetical protein</fullName>
    </submittedName>
</protein>
<comment type="caution">
    <text evidence="1">The sequence shown here is derived from an EMBL/GenBank/DDBJ whole genome shotgun (WGS) entry which is preliminary data.</text>
</comment>
<evidence type="ECO:0000313" key="1">
    <source>
        <dbReference type="EMBL" id="CAD7002592.1"/>
    </source>
</evidence>
<reference evidence="1" key="1">
    <citation type="submission" date="2020-11" db="EMBL/GenBank/DDBJ databases">
        <authorList>
            <person name="Whitehead M."/>
        </authorList>
    </citation>
    <scope>NUCLEOTIDE SEQUENCE</scope>
    <source>
        <strain evidence="1">EGII</strain>
    </source>
</reference>
<gene>
    <name evidence="1" type="ORF">CCAP1982_LOCUS11078</name>
</gene>
<dbReference type="AlphaFoldDB" id="A0A811UTT9"/>
<name>A0A811UTT9_CERCA</name>
<dbReference type="Proteomes" id="UP000606786">
    <property type="component" value="Unassembled WGS sequence"/>
</dbReference>
<sequence>MFEFTDLTQRLSTPKQQQLLTTKIQPRKATLNRIAARSYKNRRSDKQTSTPHNWNTSTFKRSMATKSPTTMMTIGMRSLSSLSFARSHLSNVPFGFIGFATTRCRLALFTATFWCDGTVNMVNMKKNNHSNKKRHFQCNAKCAGQFNVAKMALLRLSKSRPMDDSVDIKQQQQQLEKQTLPQKV</sequence>
<organism evidence="1 2">
    <name type="scientific">Ceratitis capitata</name>
    <name type="common">Mediterranean fruit fly</name>
    <name type="synonym">Tephritis capitata</name>
    <dbReference type="NCBI Taxonomy" id="7213"/>
    <lineage>
        <taxon>Eukaryota</taxon>
        <taxon>Metazoa</taxon>
        <taxon>Ecdysozoa</taxon>
        <taxon>Arthropoda</taxon>
        <taxon>Hexapoda</taxon>
        <taxon>Insecta</taxon>
        <taxon>Pterygota</taxon>
        <taxon>Neoptera</taxon>
        <taxon>Endopterygota</taxon>
        <taxon>Diptera</taxon>
        <taxon>Brachycera</taxon>
        <taxon>Muscomorpha</taxon>
        <taxon>Tephritoidea</taxon>
        <taxon>Tephritidae</taxon>
        <taxon>Ceratitis</taxon>
        <taxon>Ceratitis</taxon>
    </lineage>
</organism>
<keyword evidence="2" id="KW-1185">Reference proteome</keyword>
<evidence type="ECO:0000313" key="2">
    <source>
        <dbReference type="Proteomes" id="UP000606786"/>
    </source>
</evidence>
<accession>A0A811UTT9</accession>